<sequence>MKFILSIENGKIENPQKLSEYIRTRKNWLYSLVLKKYWTRSLAQNSYYRGVVLALIEEDTGTEKEDLHYYFKHRFIDWEAFPSSRELNKNEFAEYVDKIRDFASAELGIYIPDSQK</sequence>
<protein>
    <submittedName>
        <fullName evidence="1">Protein NinB</fullName>
    </submittedName>
</protein>
<accession>A0A8S5RU60</accession>
<dbReference type="Gene3D" id="1.10.3790.10">
    <property type="entry name" value="NinB"/>
    <property type="match status" value="1"/>
</dbReference>
<reference evidence="1" key="1">
    <citation type="journal article" date="2021" name="Proc. Natl. Acad. Sci. U.S.A.">
        <title>A Catalog of Tens of Thousands of Viruses from Human Metagenomes Reveals Hidden Associations with Chronic Diseases.</title>
        <authorList>
            <person name="Tisza M.J."/>
            <person name="Buck C.B."/>
        </authorList>
    </citation>
    <scope>NUCLEOTIDE SEQUENCE</scope>
    <source>
        <strain evidence="1">CtKN96</strain>
    </source>
</reference>
<dbReference type="EMBL" id="BK059153">
    <property type="protein sequence ID" value="DAE92692.1"/>
    <property type="molecule type" value="Genomic_DNA"/>
</dbReference>
<evidence type="ECO:0000313" key="1">
    <source>
        <dbReference type="EMBL" id="DAE92692.1"/>
    </source>
</evidence>
<organism evidence="1">
    <name type="scientific">Caudovirales sp. gcode 4</name>
    <dbReference type="NCBI Taxonomy" id="2838363"/>
    <lineage>
        <taxon>Viruses</taxon>
        <taxon>Duplodnaviria</taxon>
        <taxon>Heunggongvirae</taxon>
        <taxon>Uroviricota</taxon>
        <taxon>Caudoviricetes</taxon>
    </lineage>
</organism>
<dbReference type="InterPro" id="IPR036619">
    <property type="entry name" value="NinB_sf"/>
</dbReference>
<name>A0A8S5RU60_9CAUD</name>
<proteinExistence type="predicted"/>